<feature type="non-terminal residue" evidence="1">
    <location>
        <position position="1"/>
    </location>
</feature>
<dbReference type="EMBL" id="ML987201">
    <property type="protein sequence ID" value="KAF2245243.1"/>
    <property type="molecule type" value="Genomic_DNA"/>
</dbReference>
<proteinExistence type="predicted"/>
<dbReference type="AlphaFoldDB" id="A0A6A6I6U3"/>
<evidence type="ECO:0000313" key="1">
    <source>
        <dbReference type="EMBL" id="KAF2245243.1"/>
    </source>
</evidence>
<protein>
    <submittedName>
        <fullName evidence="1">Uncharacterized protein</fullName>
    </submittedName>
</protein>
<name>A0A6A6I6U3_9PLEO</name>
<dbReference type="Proteomes" id="UP000800094">
    <property type="component" value="Unassembled WGS sequence"/>
</dbReference>
<dbReference type="GeneID" id="54575864"/>
<accession>A0A6A6I6U3</accession>
<organism evidence="1 2">
    <name type="scientific">Trematosphaeria pertusa</name>
    <dbReference type="NCBI Taxonomy" id="390896"/>
    <lineage>
        <taxon>Eukaryota</taxon>
        <taxon>Fungi</taxon>
        <taxon>Dikarya</taxon>
        <taxon>Ascomycota</taxon>
        <taxon>Pezizomycotina</taxon>
        <taxon>Dothideomycetes</taxon>
        <taxon>Pleosporomycetidae</taxon>
        <taxon>Pleosporales</taxon>
        <taxon>Massarineae</taxon>
        <taxon>Trematosphaeriaceae</taxon>
        <taxon>Trematosphaeria</taxon>
    </lineage>
</organism>
<gene>
    <name evidence="1" type="ORF">BU26DRAFT_377545</name>
</gene>
<feature type="non-terminal residue" evidence="1">
    <location>
        <position position="74"/>
    </location>
</feature>
<sequence length="74" mass="8594">ILLEEAKILEFLEQHRYLNIIRYYGCTVNRGCITGLALKRHEVILQYCYEDVPHNLNIAACMAGIRASVRHLYS</sequence>
<dbReference type="RefSeq" id="XP_033680247.1">
    <property type="nucleotide sequence ID" value="XM_033822534.1"/>
</dbReference>
<reference evidence="1" key="1">
    <citation type="journal article" date="2020" name="Stud. Mycol.">
        <title>101 Dothideomycetes genomes: a test case for predicting lifestyles and emergence of pathogens.</title>
        <authorList>
            <person name="Haridas S."/>
            <person name="Albert R."/>
            <person name="Binder M."/>
            <person name="Bloem J."/>
            <person name="Labutti K."/>
            <person name="Salamov A."/>
            <person name="Andreopoulos B."/>
            <person name="Baker S."/>
            <person name="Barry K."/>
            <person name="Bills G."/>
            <person name="Bluhm B."/>
            <person name="Cannon C."/>
            <person name="Castanera R."/>
            <person name="Culley D."/>
            <person name="Daum C."/>
            <person name="Ezra D."/>
            <person name="Gonzalez J."/>
            <person name="Henrissat B."/>
            <person name="Kuo A."/>
            <person name="Liang C."/>
            <person name="Lipzen A."/>
            <person name="Lutzoni F."/>
            <person name="Magnuson J."/>
            <person name="Mondo S."/>
            <person name="Nolan M."/>
            <person name="Ohm R."/>
            <person name="Pangilinan J."/>
            <person name="Park H.-J."/>
            <person name="Ramirez L."/>
            <person name="Alfaro M."/>
            <person name="Sun H."/>
            <person name="Tritt A."/>
            <person name="Yoshinaga Y."/>
            <person name="Zwiers L.-H."/>
            <person name="Turgeon B."/>
            <person name="Goodwin S."/>
            <person name="Spatafora J."/>
            <person name="Crous P."/>
            <person name="Grigoriev I."/>
        </authorList>
    </citation>
    <scope>NUCLEOTIDE SEQUENCE</scope>
    <source>
        <strain evidence="1">CBS 122368</strain>
    </source>
</reference>
<dbReference type="OrthoDB" id="4062651at2759"/>
<keyword evidence="2" id="KW-1185">Reference proteome</keyword>
<evidence type="ECO:0000313" key="2">
    <source>
        <dbReference type="Proteomes" id="UP000800094"/>
    </source>
</evidence>